<proteinExistence type="predicted"/>
<reference evidence="1 2" key="2">
    <citation type="journal article" date="2017" name="Front. Plant Sci.">
        <title>Gene Classification and Mining of Molecular Markers Useful in Red Clover (Trifolium pratense) Breeding.</title>
        <authorList>
            <person name="Istvanek J."/>
            <person name="Dluhosova J."/>
            <person name="Dluhos P."/>
            <person name="Patkova L."/>
            <person name="Nedelnik J."/>
            <person name="Repkova J."/>
        </authorList>
    </citation>
    <scope>NUCLEOTIDE SEQUENCE [LARGE SCALE GENOMIC DNA]</scope>
    <source>
        <strain evidence="2">cv. Tatra</strain>
        <tissue evidence="1">Young leaves</tissue>
    </source>
</reference>
<dbReference type="AlphaFoldDB" id="A0A2K3KUW5"/>
<dbReference type="InterPro" id="IPR043128">
    <property type="entry name" value="Rev_trsase/Diguanyl_cyclase"/>
</dbReference>
<dbReference type="Proteomes" id="UP000236291">
    <property type="component" value="Unassembled WGS sequence"/>
</dbReference>
<evidence type="ECO:0000313" key="2">
    <source>
        <dbReference type="Proteomes" id="UP000236291"/>
    </source>
</evidence>
<dbReference type="SUPFAM" id="SSF56672">
    <property type="entry name" value="DNA/RNA polymerases"/>
    <property type="match status" value="1"/>
</dbReference>
<evidence type="ECO:0008006" key="3">
    <source>
        <dbReference type="Google" id="ProtNLM"/>
    </source>
</evidence>
<sequence>MMNKVFNNEIGDMLEVYMDDMIVKSDEEVDHTAHLKRVFDQARKYNM</sequence>
<dbReference type="EMBL" id="ASHM01264123">
    <property type="protein sequence ID" value="PNX70070.1"/>
    <property type="molecule type" value="Genomic_DNA"/>
</dbReference>
<dbReference type="InterPro" id="IPR043502">
    <property type="entry name" value="DNA/RNA_pol_sf"/>
</dbReference>
<name>A0A2K3KUW5_TRIPR</name>
<dbReference type="Gene3D" id="3.30.70.270">
    <property type="match status" value="1"/>
</dbReference>
<protein>
    <recommendedName>
        <fullName evidence="3">Reverse transcriptase domain-containing protein</fullName>
    </recommendedName>
</protein>
<organism evidence="1 2">
    <name type="scientific">Trifolium pratense</name>
    <name type="common">Red clover</name>
    <dbReference type="NCBI Taxonomy" id="57577"/>
    <lineage>
        <taxon>Eukaryota</taxon>
        <taxon>Viridiplantae</taxon>
        <taxon>Streptophyta</taxon>
        <taxon>Embryophyta</taxon>
        <taxon>Tracheophyta</taxon>
        <taxon>Spermatophyta</taxon>
        <taxon>Magnoliopsida</taxon>
        <taxon>eudicotyledons</taxon>
        <taxon>Gunneridae</taxon>
        <taxon>Pentapetalae</taxon>
        <taxon>rosids</taxon>
        <taxon>fabids</taxon>
        <taxon>Fabales</taxon>
        <taxon>Fabaceae</taxon>
        <taxon>Papilionoideae</taxon>
        <taxon>50 kb inversion clade</taxon>
        <taxon>NPAAA clade</taxon>
        <taxon>Hologalegina</taxon>
        <taxon>IRL clade</taxon>
        <taxon>Trifolieae</taxon>
        <taxon>Trifolium</taxon>
    </lineage>
</organism>
<evidence type="ECO:0000313" key="1">
    <source>
        <dbReference type="EMBL" id="PNX70070.1"/>
    </source>
</evidence>
<feature type="non-terminal residue" evidence="1">
    <location>
        <position position="47"/>
    </location>
</feature>
<comment type="caution">
    <text evidence="1">The sequence shown here is derived from an EMBL/GenBank/DDBJ whole genome shotgun (WGS) entry which is preliminary data.</text>
</comment>
<reference evidence="1 2" key="1">
    <citation type="journal article" date="2014" name="Am. J. Bot.">
        <title>Genome assembly and annotation for red clover (Trifolium pratense; Fabaceae).</title>
        <authorList>
            <person name="Istvanek J."/>
            <person name="Jaros M."/>
            <person name="Krenek A."/>
            <person name="Repkova J."/>
        </authorList>
    </citation>
    <scope>NUCLEOTIDE SEQUENCE [LARGE SCALE GENOMIC DNA]</scope>
    <source>
        <strain evidence="2">cv. Tatra</strain>
        <tissue evidence="1">Young leaves</tissue>
    </source>
</reference>
<gene>
    <name evidence="1" type="ORF">L195_g064715</name>
</gene>
<accession>A0A2K3KUW5</accession>